<dbReference type="PANTHER" id="PTHR34387:SF2">
    <property type="entry name" value="SLR1258 PROTEIN"/>
    <property type="match status" value="1"/>
</dbReference>
<dbReference type="RefSeq" id="WP_231702578.1">
    <property type="nucleotide sequence ID" value="NZ_BFAV01000003.1"/>
</dbReference>
<evidence type="ECO:0000256" key="1">
    <source>
        <dbReference type="SAM" id="Phobius"/>
    </source>
</evidence>
<dbReference type="AlphaFoldDB" id="A0A2L2XC95"/>
<keyword evidence="1" id="KW-1133">Transmembrane helix</keyword>
<keyword evidence="1" id="KW-0812">Transmembrane</keyword>
<gene>
    <name evidence="2" type="ORF">DCCM_0030</name>
</gene>
<dbReference type="Pfam" id="PF04402">
    <property type="entry name" value="SIMPL"/>
    <property type="match status" value="1"/>
</dbReference>
<dbReference type="Proteomes" id="UP000239549">
    <property type="component" value="Unassembled WGS sequence"/>
</dbReference>
<protein>
    <recommendedName>
        <fullName evidence="4">SIMPL domain-containing protein</fullName>
    </recommendedName>
</protein>
<comment type="caution">
    <text evidence="2">The sequence shown here is derived from an EMBL/GenBank/DDBJ whole genome shotgun (WGS) entry which is preliminary data.</text>
</comment>
<evidence type="ECO:0000313" key="3">
    <source>
        <dbReference type="Proteomes" id="UP000239549"/>
    </source>
</evidence>
<dbReference type="EMBL" id="BFAV01000003">
    <property type="protein sequence ID" value="GBF31846.1"/>
    <property type="molecule type" value="Genomic_DNA"/>
</dbReference>
<feature type="transmembrane region" description="Helical" evidence="1">
    <location>
        <begin position="12"/>
        <end position="34"/>
    </location>
</feature>
<reference evidence="3" key="1">
    <citation type="submission" date="2018-02" db="EMBL/GenBank/DDBJ databases">
        <title>Genome sequence of Desulfocucumis palustris strain NAW-5.</title>
        <authorList>
            <person name="Watanabe M."/>
            <person name="Kojima H."/>
            <person name="Fukui M."/>
        </authorList>
    </citation>
    <scope>NUCLEOTIDE SEQUENCE [LARGE SCALE GENOMIC DNA]</scope>
    <source>
        <strain evidence="3">NAW-5</strain>
    </source>
</reference>
<evidence type="ECO:0000313" key="2">
    <source>
        <dbReference type="EMBL" id="GBF31846.1"/>
    </source>
</evidence>
<dbReference type="InterPro" id="IPR016907">
    <property type="entry name" value="UCP029033"/>
</dbReference>
<evidence type="ECO:0008006" key="4">
    <source>
        <dbReference type="Google" id="ProtNLM"/>
    </source>
</evidence>
<dbReference type="PIRSF" id="PIRSF029033">
    <property type="entry name" value="UCP029033"/>
    <property type="match status" value="1"/>
</dbReference>
<dbReference type="Gene3D" id="3.30.70.2970">
    <property type="entry name" value="Protein of unknown function (DUF541), domain 2"/>
    <property type="match status" value="1"/>
</dbReference>
<proteinExistence type="predicted"/>
<dbReference type="GO" id="GO:0006974">
    <property type="term" value="P:DNA damage response"/>
    <property type="evidence" value="ECO:0007669"/>
    <property type="project" value="TreeGrafter"/>
</dbReference>
<dbReference type="InterPro" id="IPR052022">
    <property type="entry name" value="26kDa_periplasmic_antigen"/>
</dbReference>
<organism evidence="2 3">
    <name type="scientific">Desulfocucumis palustris</name>
    <dbReference type="NCBI Taxonomy" id="1898651"/>
    <lineage>
        <taxon>Bacteria</taxon>
        <taxon>Bacillati</taxon>
        <taxon>Bacillota</taxon>
        <taxon>Clostridia</taxon>
        <taxon>Eubacteriales</taxon>
        <taxon>Desulfocucumaceae</taxon>
        <taxon>Desulfocucumis</taxon>
    </lineage>
</organism>
<accession>A0A2L2XC95</accession>
<keyword evidence="3" id="KW-1185">Reference proteome</keyword>
<sequence length="248" mass="27295">MNTEEKSRILPGLIMAAVISLALIICTLILAAPLKNYASSKNTITVTGAAKKQMVSDLVVWRGSFSTQSPQLPEAYNRLSQDQLKVKNYLLQKGIAEKDIVFASIQTIPLYQINPNGIQSNVLEGYRLLQNVEIKSADVDKITEVSRTSTELINQGVVFESQPPQYYYTKLNDLKVTMLGEAAKDAKIRAEQLARNSGGQIGGLRSSKMGVFQITPLNSTEVSDYGINDTSSLEKEITAVVNVEFYVK</sequence>
<dbReference type="InterPro" id="IPR007497">
    <property type="entry name" value="SIMPL/DUF541"/>
</dbReference>
<keyword evidence="1" id="KW-0472">Membrane</keyword>
<dbReference type="InterPro" id="IPR010916">
    <property type="entry name" value="TonB_box_CS"/>
</dbReference>
<dbReference type="PANTHER" id="PTHR34387">
    <property type="entry name" value="SLR1258 PROTEIN"/>
    <property type="match status" value="1"/>
</dbReference>
<name>A0A2L2XC95_9FIRM</name>
<dbReference type="PROSITE" id="PS00430">
    <property type="entry name" value="TONB_DEPENDENT_REC_1"/>
    <property type="match status" value="1"/>
</dbReference>
<dbReference type="Gene3D" id="3.30.110.170">
    <property type="entry name" value="Protein of unknown function (DUF541), domain 1"/>
    <property type="match status" value="1"/>
</dbReference>